<evidence type="ECO:0000259" key="2">
    <source>
        <dbReference type="Pfam" id="PF08595"/>
    </source>
</evidence>
<dbReference type="EMBL" id="LT554016">
    <property type="protein sequence ID" value="SAM02909.1"/>
    <property type="molecule type" value="Genomic_DNA"/>
</dbReference>
<accession>A0A163MAJ3</accession>
<feature type="region of interest" description="Disordered" evidence="1">
    <location>
        <begin position="141"/>
        <end position="178"/>
    </location>
</feature>
<dbReference type="GO" id="GO:0005829">
    <property type="term" value="C:cytosol"/>
    <property type="evidence" value="ECO:0007669"/>
    <property type="project" value="TreeGrafter"/>
</dbReference>
<dbReference type="PANTHER" id="PTHR28232:SF1">
    <property type="entry name" value="TRANSCRIPTIONAL REGULATORY PROTEIN RXT2"/>
    <property type="match status" value="1"/>
</dbReference>
<dbReference type="InterPro" id="IPR013904">
    <property type="entry name" value="RXT2_N"/>
</dbReference>
<keyword evidence="4" id="KW-1185">Reference proteome</keyword>
<proteinExistence type="predicted"/>
<dbReference type="InterPro" id="IPR039602">
    <property type="entry name" value="Rxt2"/>
</dbReference>
<evidence type="ECO:0000313" key="3">
    <source>
        <dbReference type="EMBL" id="SAM02909.1"/>
    </source>
</evidence>
<evidence type="ECO:0000256" key="1">
    <source>
        <dbReference type="SAM" id="MobiDB-lite"/>
    </source>
</evidence>
<dbReference type="Pfam" id="PF08595">
    <property type="entry name" value="RXT2_N"/>
    <property type="match status" value="1"/>
</dbReference>
<dbReference type="OrthoDB" id="2405722at2759"/>
<reference evidence="3" key="1">
    <citation type="submission" date="2016-04" db="EMBL/GenBank/DDBJ databases">
        <authorList>
            <person name="Evans L.H."/>
            <person name="Alamgir A."/>
            <person name="Owens N."/>
            <person name="Weber N.D."/>
            <person name="Virtaneva K."/>
            <person name="Barbian K."/>
            <person name="Babar A."/>
            <person name="Rosenke K."/>
        </authorList>
    </citation>
    <scope>NUCLEOTIDE SEQUENCE [LARGE SCALE GENOMIC DNA]</scope>
    <source>
        <strain evidence="3">CBS 101.48</strain>
    </source>
</reference>
<evidence type="ECO:0000313" key="4">
    <source>
        <dbReference type="Proteomes" id="UP000078561"/>
    </source>
</evidence>
<feature type="domain" description="Transcriptional regulatory protein RXT2 N-terminal" evidence="2">
    <location>
        <begin position="21"/>
        <end position="125"/>
    </location>
</feature>
<gene>
    <name evidence="3" type="primary">ABSGL_08725.1 scaffold 10421</name>
</gene>
<dbReference type="GO" id="GO:0033698">
    <property type="term" value="C:Rpd3L complex"/>
    <property type="evidence" value="ECO:0007669"/>
    <property type="project" value="TreeGrafter"/>
</dbReference>
<dbReference type="Proteomes" id="UP000078561">
    <property type="component" value="Unassembled WGS sequence"/>
</dbReference>
<organism evidence="3">
    <name type="scientific">Absidia glauca</name>
    <name type="common">Pin mould</name>
    <dbReference type="NCBI Taxonomy" id="4829"/>
    <lineage>
        <taxon>Eukaryota</taxon>
        <taxon>Fungi</taxon>
        <taxon>Fungi incertae sedis</taxon>
        <taxon>Mucoromycota</taxon>
        <taxon>Mucoromycotina</taxon>
        <taxon>Mucoromycetes</taxon>
        <taxon>Mucorales</taxon>
        <taxon>Cunninghamellaceae</taxon>
        <taxon>Absidia</taxon>
    </lineage>
</organism>
<dbReference type="InParanoid" id="A0A163MAJ3"/>
<dbReference type="AlphaFoldDB" id="A0A163MAJ3"/>
<sequence>MSAIQRFEKEPPARKWINDNESDSEQEVGLVPHNRGYKHILFTNVMNGGKQHTVVKRKRRHLDDDATDEEDPYTLINIEEVLSPIETPTDIVQRPALRRILQSGHINALAGTAMEFIEGEKDFNKVLCRLSAILHKDDPQYLDVDLDDTPSSTQTDTIEEPTTDAKDSNDTTASTTSENKVVRHVKELLLENINLSNEYLARLQGARDKLTKARLQKEALYTELQSQLVTQRRPSRRH</sequence>
<dbReference type="PANTHER" id="PTHR28232">
    <property type="entry name" value="TRANSCRIPTIONAL REGULATORY PROTEIN RXT2"/>
    <property type="match status" value="1"/>
</dbReference>
<name>A0A163MAJ3_ABSGL</name>
<protein>
    <recommendedName>
        <fullName evidence="2">Transcriptional regulatory protein RXT2 N-terminal domain-containing protein</fullName>
    </recommendedName>
</protein>